<proteinExistence type="inferred from homology"/>
<evidence type="ECO:0000313" key="10">
    <source>
        <dbReference type="EMBL" id="NNJ26666.1"/>
    </source>
</evidence>
<evidence type="ECO:0000256" key="8">
    <source>
        <dbReference type="ARBA" id="ARBA00023317"/>
    </source>
</evidence>
<accession>A0ABX1VF98</accession>
<comment type="similarity">
    <text evidence="9">Belongs to the PanD family.</text>
</comment>
<evidence type="ECO:0000256" key="9">
    <source>
        <dbReference type="HAMAP-Rule" id="MF_00446"/>
    </source>
</evidence>
<gene>
    <name evidence="9 10" type="primary">panD</name>
    <name evidence="10" type="ORF">LzC2_27550</name>
</gene>
<comment type="PTM">
    <text evidence="9">Is synthesized initially as an inactive proenzyme, which is activated by self-cleavage at a specific serine bond to produce a beta-subunit with a hydroxyl group at its C-terminus and an alpha-subunit with a pyruvoyl group at its N-terminus.</text>
</comment>
<sequence>MRRTLLNAKIHRATVTDADLHYEGSLTVDADLMEAADIFPHERIEIYNVTRGTRFATYAIPGPAGGGDICVNGAAAHKAATGDLVIICTYARFDDEEALAHKPTVVLVDERNRARRALDTSPSEAGVVDGCHPL</sequence>
<dbReference type="InterPro" id="IPR009010">
    <property type="entry name" value="Asp_de-COase-like_dom_sf"/>
</dbReference>
<comment type="cofactor">
    <cofactor evidence="9">
        <name>pyruvate</name>
        <dbReference type="ChEBI" id="CHEBI:15361"/>
    </cofactor>
    <text evidence="9">Binds 1 pyruvoyl group covalently per subunit.</text>
</comment>
<keyword evidence="3 9" id="KW-0210">Decarboxylase</keyword>
<dbReference type="SUPFAM" id="SSF50692">
    <property type="entry name" value="ADC-like"/>
    <property type="match status" value="1"/>
</dbReference>
<dbReference type="Gene3D" id="2.40.40.20">
    <property type="match status" value="1"/>
</dbReference>
<dbReference type="CDD" id="cd06919">
    <property type="entry name" value="Asp_decarbox"/>
    <property type="match status" value="1"/>
</dbReference>
<keyword evidence="5 9" id="KW-0865">Zymogen</keyword>
<reference evidence="10 11" key="1">
    <citation type="journal article" date="2020" name="Syst. Appl. Microbiol.">
        <title>Alienimonas chondri sp. nov., a novel planctomycete isolated from the biofilm of the red alga Chondrus crispus.</title>
        <authorList>
            <person name="Vitorino I."/>
            <person name="Albuquerque L."/>
            <person name="Wiegand S."/>
            <person name="Kallscheuer N."/>
            <person name="da Costa M.S."/>
            <person name="Lobo-da-Cunha A."/>
            <person name="Jogler C."/>
            <person name="Lage O.M."/>
        </authorList>
    </citation>
    <scope>NUCLEOTIDE SEQUENCE [LARGE SCALE GENOMIC DNA]</scope>
    <source>
        <strain evidence="10 11">LzC2</strain>
    </source>
</reference>
<dbReference type="InterPro" id="IPR003190">
    <property type="entry name" value="Asp_decarbox"/>
</dbReference>
<comment type="caution">
    <text evidence="10">The sequence shown here is derived from an EMBL/GenBank/DDBJ whole genome shotgun (WGS) entry which is preliminary data.</text>
</comment>
<dbReference type="RefSeq" id="WP_171187878.1">
    <property type="nucleotide sequence ID" value="NZ_WTPX01000090.1"/>
</dbReference>
<keyword evidence="6 9" id="KW-0456">Lyase</keyword>
<dbReference type="PIRSF" id="PIRSF006246">
    <property type="entry name" value="Asp_decarbox"/>
    <property type="match status" value="1"/>
</dbReference>
<keyword evidence="8 9" id="KW-0670">Pyruvate</keyword>
<evidence type="ECO:0000256" key="6">
    <source>
        <dbReference type="ARBA" id="ARBA00023239"/>
    </source>
</evidence>
<feature type="binding site" evidence="9">
    <location>
        <position position="57"/>
    </location>
    <ligand>
        <name>substrate</name>
    </ligand>
</feature>
<comment type="catalytic activity">
    <reaction evidence="9">
        <text>L-aspartate + H(+) = beta-alanine + CO2</text>
        <dbReference type="Rhea" id="RHEA:19497"/>
        <dbReference type="ChEBI" id="CHEBI:15378"/>
        <dbReference type="ChEBI" id="CHEBI:16526"/>
        <dbReference type="ChEBI" id="CHEBI:29991"/>
        <dbReference type="ChEBI" id="CHEBI:57966"/>
        <dbReference type="EC" id="4.1.1.11"/>
    </reaction>
</comment>
<keyword evidence="11" id="KW-1185">Reference proteome</keyword>
<dbReference type="PANTHER" id="PTHR21012">
    <property type="entry name" value="ASPARTATE 1-DECARBOXYLASE"/>
    <property type="match status" value="1"/>
</dbReference>
<dbReference type="NCBIfam" id="TIGR00223">
    <property type="entry name" value="panD"/>
    <property type="match status" value="1"/>
</dbReference>
<evidence type="ECO:0000256" key="5">
    <source>
        <dbReference type="ARBA" id="ARBA00023145"/>
    </source>
</evidence>
<dbReference type="GO" id="GO:0004068">
    <property type="term" value="F:aspartate 1-decarboxylase activity"/>
    <property type="evidence" value="ECO:0007669"/>
    <property type="project" value="UniProtKB-EC"/>
</dbReference>
<feature type="chain" id="PRO_5044930059" description="Aspartate 1-decarboxylase alpha chain" evidence="9">
    <location>
        <begin position="25"/>
        <end position="134"/>
    </location>
</feature>
<comment type="pathway">
    <text evidence="9">Cofactor biosynthesis; (R)-pantothenate biosynthesis; beta-alanine from L-aspartate: step 1/1.</text>
</comment>
<feature type="modified residue" description="Pyruvic acid (Ser)" evidence="9">
    <location>
        <position position="25"/>
    </location>
</feature>
<comment type="subunit">
    <text evidence="9">Heterooctamer of four alpha and four beta subunits.</text>
</comment>
<dbReference type="EMBL" id="WTPX01000090">
    <property type="protein sequence ID" value="NNJ26666.1"/>
    <property type="molecule type" value="Genomic_DNA"/>
</dbReference>
<keyword evidence="2 9" id="KW-0566">Pantothenate biosynthesis</keyword>
<dbReference type="EC" id="4.1.1.11" evidence="9"/>
<evidence type="ECO:0000256" key="1">
    <source>
        <dbReference type="ARBA" id="ARBA00022490"/>
    </source>
</evidence>
<feature type="active site" description="Proton donor" evidence="9">
    <location>
        <position position="58"/>
    </location>
</feature>
<feature type="chain" id="PRO_5044930058" description="Aspartate 1-decarboxylase beta chain" evidence="9">
    <location>
        <begin position="1"/>
        <end position="24"/>
    </location>
</feature>
<comment type="subcellular location">
    <subcellularLocation>
        <location evidence="9">Cytoplasm</location>
    </subcellularLocation>
</comment>
<dbReference type="PANTHER" id="PTHR21012:SF0">
    <property type="entry name" value="ASPARTATE 1-DECARBOXYLASE"/>
    <property type="match status" value="1"/>
</dbReference>
<evidence type="ECO:0000256" key="7">
    <source>
        <dbReference type="ARBA" id="ARBA00023270"/>
    </source>
</evidence>
<evidence type="ECO:0000256" key="3">
    <source>
        <dbReference type="ARBA" id="ARBA00022793"/>
    </source>
</evidence>
<comment type="function">
    <text evidence="9">Catalyzes the pyruvoyl-dependent decarboxylation of aspartate to produce beta-alanine.</text>
</comment>
<dbReference type="Pfam" id="PF02261">
    <property type="entry name" value="Asp_decarbox"/>
    <property type="match status" value="1"/>
</dbReference>
<organism evidence="10 11">
    <name type="scientific">Alienimonas chondri</name>
    <dbReference type="NCBI Taxonomy" id="2681879"/>
    <lineage>
        <taxon>Bacteria</taxon>
        <taxon>Pseudomonadati</taxon>
        <taxon>Planctomycetota</taxon>
        <taxon>Planctomycetia</taxon>
        <taxon>Planctomycetales</taxon>
        <taxon>Planctomycetaceae</taxon>
        <taxon>Alienimonas</taxon>
    </lineage>
</organism>
<dbReference type="HAMAP" id="MF_00446">
    <property type="entry name" value="PanD"/>
    <property type="match status" value="1"/>
</dbReference>
<keyword evidence="4 9" id="KW-0068">Autocatalytic cleavage</keyword>
<keyword evidence="7 9" id="KW-0704">Schiff base</keyword>
<evidence type="ECO:0000256" key="2">
    <source>
        <dbReference type="ARBA" id="ARBA00022655"/>
    </source>
</evidence>
<name>A0ABX1VF98_9PLAN</name>
<evidence type="ECO:0000313" key="11">
    <source>
        <dbReference type="Proteomes" id="UP000609651"/>
    </source>
</evidence>
<feature type="binding site" evidence="9">
    <location>
        <begin position="73"/>
        <end position="75"/>
    </location>
    <ligand>
        <name>substrate</name>
    </ligand>
</feature>
<feature type="active site" description="Schiff-base intermediate with substrate; via pyruvic acid" evidence="9">
    <location>
        <position position="25"/>
    </location>
</feature>
<keyword evidence="1 9" id="KW-0963">Cytoplasm</keyword>
<protein>
    <recommendedName>
        <fullName evidence="9">Aspartate 1-decarboxylase</fullName>
        <ecNumber evidence="9">4.1.1.11</ecNumber>
    </recommendedName>
    <alternativeName>
        <fullName evidence="9">Aspartate alpha-decarboxylase</fullName>
    </alternativeName>
    <component>
        <recommendedName>
            <fullName evidence="9">Aspartate 1-decarboxylase beta chain</fullName>
        </recommendedName>
    </component>
    <component>
        <recommendedName>
            <fullName evidence="9">Aspartate 1-decarboxylase alpha chain</fullName>
        </recommendedName>
    </component>
</protein>
<dbReference type="Proteomes" id="UP000609651">
    <property type="component" value="Unassembled WGS sequence"/>
</dbReference>
<evidence type="ECO:0000256" key="4">
    <source>
        <dbReference type="ARBA" id="ARBA00022813"/>
    </source>
</evidence>